<comment type="caution">
    <text evidence="7">The sequence shown here is derived from an EMBL/GenBank/DDBJ whole genome shotgun (WGS) entry which is preliminary data.</text>
</comment>
<dbReference type="PROSITE" id="PS51695">
    <property type="entry name" value="SEDOLISIN"/>
    <property type="match status" value="1"/>
</dbReference>
<dbReference type="InterPro" id="IPR050819">
    <property type="entry name" value="Tripeptidyl-peptidase_I"/>
</dbReference>
<dbReference type="Proteomes" id="UP000646911">
    <property type="component" value="Unassembled WGS sequence"/>
</dbReference>
<feature type="binding site" evidence="4">
    <location>
        <position position="511"/>
    </location>
    <ligand>
        <name>Ca(2+)</name>
        <dbReference type="ChEBI" id="CHEBI:29108"/>
    </ligand>
</feature>
<keyword evidence="2 4" id="KW-0378">Hydrolase</keyword>
<dbReference type="Gene3D" id="3.40.50.200">
    <property type="entry name" value="Peptidase S8/S53 domain"/>
    <property type="match status" value="1"/>
</dbReference>
<evidence type="ECO:0000313" key="7">
    <source>
        <dbReference type="EMBL" id="MBC3907454.1"/>
    </source>
</evidence>
<sequence length="799" mass="80444">MIIIRKIQFNLLMPRAWLGFIFITGVLSACGGDSSQISKSNIASPPAEIATGISTLAATLAVLPTDIAMPDAQPTFHLAPVLLDPPADMDMMDASQSARMLVAVQAVPHDVQRVHGVLGRGLTVSAIRSLPRQQFAPVPATDTVLPMAGTAQVLTYTPAQIRAAYGLPALPDGMSKLSATQAAQFGAGQTIYIVNARHDPNILAELNAFNQKFGLPACSVKNIPVTTSLPLPAASASACEFSVVYSTSAGGMSSTVPAYDAGWATEIALDVQWAHATAPLARIILIEAADASMSNMVGGIRLANAMGPGVVSMSFGASEGSWTASVENTFTTAKMTYLAASGDNGPAVEWPAVSPNVVAVGGTSLTYAGSARTEVAWSNTGGGVSAYTATPAYQTNDIPGLGTPVRRAVADVSMNADPNTGQYVAIITPGSSTVSWVSAGGTSLATPQWAGIIAIANATLVQAGKPVMGAPHAVLYNKIASVPGTYASAFVDIAKGSNGACTSCSATTGHDLLTGLGTPNVSNLLSALSASSGIPANTSTNTAPVVSPASINAEVGTVLSFTVSATASNPLAYTLSGNPAGMNISNAGIVTWTTPLAGTYAVTVTALDAKTGLSGKAVYTIIITTAVPPVVTAASINGLAGTALSYQVFAITSNSASYSLAGAPTGMNINSAGTINWAKPLAGKYLITVNAKDSKTGLSSQAVISLTVTAAGMSINAPPMVGVAGKSMTGNISITAPGASSVSVSIAGAPLGLSFSMSGLNITSSWAKPVAGSFTMKITANDNAGRTAVARMLINIAAK</sequence>
<feature type="domain" description="Peptidase S53" evidence="6">
    <location>
        <begin position="155"/>
        <end position="531"/>
    </location>
</feature>
<feature type="binding site" evidence="4">
    <location>
        <position position="492"/>
    </location>
    <ligand>
        <name>Ca(2+)</name>
        <dbReference type="ChEBI" id="CHEBI:29108"/>
    </ligand>
</feature>
<keyword evidence="8" id="KW-1185">Reference proteome</keyword>
<evidence type="ECO:0000256" key="3">
    <source>
        <dbReference type="ARBA" id="ARBA00022825"/>
    </source>
</evidence>
<dbReference type="InterPro" id="IPR002126">
    <property type="entry name" value="Cadherin-like_dom"/>
</dbReference>
<dbReference type="Gene3D" id="2.60.40.10">
    <property type="entry name" value="Immunoglobulins"/>
    <property type="match status" value="3"/>
</dbReference>
<dbReference type="InterPro" id="IPR015919">
    <property type="entry name" value="Cadherin-like_sf"/>
</dbReference>
<dbReference type="SUPFAM" id="SSF52743">
    <property type="entry name" value="Subtilisin-like"/>
    <property type="match status" value="1"/>
</dbReference>
<protein>
    <submittedName>
        <fullName evidence="7">S53 family peptidase</fullName>
    </submittedName>
</protein>
<dbReference type="PROSITE" id="PS50268">
    <property type="entry name" value="CADHERIN_2"/>
    <property type="match status" value="1"/>
</dbReference>
<feature type="active site" description="Charge relay system" evidence="4">
    <location>
        <position position="270"/>
    </location>
</feature>
<accession>A0ABR6Z775</accession>
<keyword evidence="4" id="KW-0106">Calcium</keyword>
<keyword evidence="3 4" id="KW-0720">Serine protease</keyword>
<feature type="active site" description="Charge relay system" evidence="4">
    <location>
        <position position="266"/>
    </location>
</feature>
<evidence type="ECO:0000256" key="2">
    <source>
        <dbReference type="ARBA" id="ARBA00022801"/>
    </source>
</evidence>
<keyword evidence="1 4" id="KW-0645">Protease</keyword>
<dbReference type="CDD" id="cd04056">
    <property type="entry name" value="Peptidases_S53"/>
    <property type="match status" value="1"/>
</dbReference>
<feature type="domain" description="Cadherin" evidence="5">
    <location>
        <begin position="598"/>
        <end position="721"/>
    </location>
</feature>
<comment type="cofactor">
    <cofactor evidence="4">
        <name>Ca(2+)</name>
        <dbReference type="ChEBI" id="CHEBI:29108"/>
    </cofactor>
    <text evidence="4">Binds 1 Ca(2+) ion per subunit.</text>
</comment>
<feature type="binding site" evidence="4">
    <location>
        <position position="509"/>
    </location>
    <ligand>
        <name>Ca(2+)</name>
        <dbReference type="ChEBI" id="CHEBI:29108"/>
    </ligand>
</feature>
<dbReference type="EMBL" id="JACOFX010000002">
    <property type="protein sequence ID" value="MBC3907454.1"/>
    <property type="molecule type" value="Genomic_DNA"/>
</dbReference>
<dbReference type="SUPFAM" id="SSF49313">
    <property type="entry name" value="Cadherin-like"/>
    <property type="match status" value="2"/>
</dbReference>
<evidence type="ECO:0000259" key="5">
    <source>
        <dbReference type="PROSITE" id="PS50268"/>
    </source>
</evidence>
<dbReference type="InterPro" id="IPR030400">
    <property type="entry name" value="Sedolisin_dom"/>
</dbReference>
<dbReference type="PROSITE" id="PS00138">
    <property type="entry name" value="SUBTILASE_SER"/>
    <property type="match status" value="1"/>
</dbReference>
<dbReference type="PANTHER" id="PTHR14218:SF15">
    <property type="entry name" value="TRIPEPTIDYL-PEPTIDASE 1"/>
    <property type="match status" value="1"/>
</dbReference>
<evidence type="ECO:0000256" key="4">
    <source>
        <dbReference type="PROSITE-ProRule" id="PRU01032"/>
    </source>
</evidence>
<gene>
    <name evidence="7" type="ORF">H8L47_07750</name>
</gene>
<evidence type="ECO:0000313" key="8">
    <source>
        <dbReference type="Proteomes" id="UP000646911"/>
    </source>
</evidence>
<feature type="binding site" evidence="4">
    <location>
        <position position="493"/>
    </location>
    <ligand>
        <name>Ca(2+)</name>
        <dbReference type="ChEBI" id="CHEBI:29108"/>
    </ligand>
</feature>
<dbReference type="InterPro" id="IPR023828">
    <property type="entry name" value="Peptidase_S8_Ser-AS"/>
</dbReference>
<dbReference type="InterPro" id="IPR036852">
    <property type="entry name" value="Peptidase_S8/S53_dom_sf"/>
</dbReference>
<reference evidence="7 8" key="1">
    <citation type="submission" date="2020-08" db="EMBL/GenBank/DDBJ databases">
        <title>Novel species isolated from subtropical streams in China.</title>
        <authorList>
            <person name="Lu H."/>
        </authorList>
    </citation>
    <scope>NUCLEOTIDE SEQUENCE [LARGE SCALE GENOMIC DNA]</scope>
    <source>
        <strain evidence="7 8">NL8W</strain>
    </source>
</reference>
<name>A0ABR6Z775_9BURK</name>
<dbReference type="RefSeq" id="WP_186952981.1">
    <property type="nucleotide sequence ID" value="NZ_JACOFX010000002.1"/>
</dbReference>
<keyword evidence="4" id="KW-0479">Metal-binding</keyword>
<dbReference type="InterPro" id="IPR013783">
    <property type="entry name" value="Ig-like_fold"/>
</dbReference>
<feature type="active site" description="Charge relay system" evidence="4">
    <location>
        <position position="443"/>
    </location>
</feature>
<organism evidence="7 8">
    <name type="scientific">Undibacterium umbellatum</name>
    <dbReference type="NCBI Taxonomy" id="2762300"/>
    <lineage>
        <taxon>Bacteria</taxon>
        <taxon>Pseudomonadati</taxon>
        <taxon>Pseudomonadota</taxon>
        <taxon>Betaproteobacteria</taxon>
        <taxon>Burkholderiales</taxon>
        <taxon>Oxalobacteraceae</taxon>
        <taxon>Undibacterium</taxon>
    </lineage>
</organism>
<evidence type="ECO:0000259" key="6">
    <source>
        <dbReference type="PROSITE" id="PS51695"/>
    </source>
</evidence>
<dbReference type="PANTHER" id="PTHR14218">
    <property type="entry name" value="PROTEASE S8 TRIPEPTIDYL PEPTIDASE I CLN2"/>
    <property type="match status" value="1"/>
</dbReference>
<dbReference type="PROSITE" id="PS51257">
    <property type="entry name" value="PROKAR_LIPOPROTEIN"/>
    <property type="match status" value="1"/>
</dbReference>
<proteinExistence type="predicted"/>
<evidence type="ECO:0000256" key="1">
    <source>
        <dbReference type="ARBA" id="ARBA00022670"/>
    </source>
</evidence>